<dbReference type="GO" id="GO:0003824">
    <property type="term" value="F:catalytic activity"/>
    <property type="evidence" value="ECO:0007669"/>
    <property type="project" value="InterPro"/>
</dbReference>
<evidence type="ECO:0000256" key="3">
    <source>
        <dbReference type="ARBA" id="ARBA00022450"/>
    </source>
</evidence>
<dbReference type="GO" id="GO:0031177">
    <property type="term" value="F:phosphopantetheine binding"/>
    <property type="evidence" value="ECO:0007669"/>
    <property type="project" value="TreeGrafter"/>
</dbReference>
<evidence type="ECO:0000256" key="2">
    <source>
        <dbReference type="ARBA" id="ARBA00006432"/>
    </source>
</evidence>
<dbReference type="Pfam" id="PF13193">
    <property type="entry name" value="AMP-binding_C"/>
    <property type="match status" value="1"/>
</dbReference>
<dbReference type="PROSITE" id="PS50075">
    <property type="entry name" value="CARRIER"/>
    <property type="match status" value="1"/>
</dbReference>
<accession>A0A239EE84</accession>
<dbReference type="Proteomes" id="UP000198379">
    <property type="component" value="Unassembled WGS sequence"/>
</dbReference>
<dbReference type="SUPFAM" id="SSF47336">
    <property type="entry name" value="ACP-like"/>
    <property type="match status" value="1"/>
</dbReference>
<dbReference type="FunFam" id="1.10.1200.10:FF:000005">
    <property type="entry name" value="Nonribosomal peptide synthetase 1"/>
    <property type="match status" value="1"/>
</dbReference>
<evidence type="ECO:0000256" key="4">
    <source>
        <dbReference type="ARBA" id="ARBA00022553"/>
    </source>
</evidence>
<keyword evidence="7" id="KW-1185">Reference proteome</keyword>
<dbReference type="CDD" id="cd05930">
    <property type="entry name" value="A_NRPS"/>
    <property type="match status" value="1"/>
</dbReference>
<protein>
    <submittedName>
        <fullName evidence="6">Amino acid adenylation domain-containing protein</fullName>
    </submittedName>
</protein>
<dbReference type="PROSITE" id="PS00455">
    <property type="entry name" value="AMP_BINDING"/>
    <property type="match status" value="1"/>
</dbReference>
<dbReference type="InterPro" id="IPR023213">
    <property type="entry name" value="CAT-like_dom_sf"/>
</dbReference>
<organism evidence="6 7">
    <name type="scientific">Dokdonia pacifica</name>
    <dbReference type="NCBI Taxonomy" id="1627892"/>
    <lineage>
        <taxon>Bacteria</taxon>
        <taxon>Pseudomonadati</taxon>
        <taxon>Bacteroidota</taxon>
        <taxon>Flavobacteriia</taxon>
        <taxon>Flavobacteriales</taxon>
        <taxon>Flavobacteriaceae</taxon>
        <taxon>Dokdonia</taxon>
    </lineage>
</organism>
<dbReference type="OrthoDB" id="4317020at2"/>
<feature type="domain" description="Carrier" evidence="5">
    <location>
        <begin position="569"/>
        <end position="644"/>
    </location>
</feature>
<dbReference type="GO" id="GO:0044550">
    <property type="term" value="P:secondary metabolite biosynthetic process"/>
    <property type="evidence" value="ECO:0007669"/>
    <property type="project" value="TreeGrafter"/>
</dbReference>
<dbReference type="InterPro" id="IPR045851">
    <property type="entry name" value="AMP-bd_C_sf"/>
</dbReference>
<dbReference type="InterPro" id="IPR001242">
    <property type="entry name" value="Condensation_dom"/>
</dbReference>
<dbReference type="FunFam" id="3.30.300.30:FF:000010">
    <property type="entry name" value="Enterobactin synthetase component F"/>
    <property type="match status" value="1"/>
</dbReference>
<dbReference type="Gene3D" id="3.30.300.30">
    <property type="match status" value="1"/>
</dbReference>
<dbReference type="Pfam" id="PF00501">
    <property type="entry name" value="AMP-binding"/>
    <property type="match status" value="1"/>
</dbReference>
<dbReference type="Gene3D" id="3.30.559.10">
    <property type="entry name" value="Chloramphenicol acetyltransferase-like domain"/>
    <property type="match status" value="1"/>
</dbReference>
<dbReference type="Pfam" id="PF00550">
    <property type="entry name" value="PP-binding"/>
    <property type="match status" value="1"/>
</dbReference>
<dbReference type="SUPFAM" id="SSF52777">
    <property type="entry name" value="CoA-dependent acyltransferases"/>
    <property type="match status" value="2"/>
</dbReference>
<dbReference type="Gene3D" id="1.10.1200.10">
    <property type="entry name" value="ACP-like"/>
    <property type="match status" value="1"/>
</dbReference>
<keyword evidence="3" id="KW-0596">Phosphopantetheine</keyword>
<dbReference type="InterPro" id="IPR036736">
    <property type="entry name" value="ACP-like_sf"/>
</dbReference>
<feature type="non-terminal residue" evidence="6">
    <location>
        <position position="1"/>
    </location>
</feature>
<dbReference type="InterPro" id="IPR025110">
    <property type="entry name" value="AMP-bd_C"/>
</dbReference>
<dbReference type="InterPro" id="IPR020845">
    <property type="entry name" value="AMP-binding_CS"/>
</dbReference>
<dbReference type="PANTHER" id="PTHR45527:SF1">
    <property type="entry name" value="FATTY ACID SYNTHASE"/>
    <property type="match status" value="1"/>
</dbReference>
<comment type="similarity">
    <text evidence="2">Belongs to the ATP-dependent AMP-binding enzyme family.</text>
</comment>
<dbReference type="GO" id="GO:0043041">
    <property type="term" value="P:amino acid activation for nonribosomal peptide biosynthetic process"/>
    <property type="evidence" value="ECO:0007669"/>
    <property type="project" value="TreeGrafter"/>
</dbReference>
<name>A0A239EE84_9FLAO</name>
<evidence type="ECO:0000256" key="1">
    <source>
        <dbReference type="ARBA" id="ARBA00001957"/>
    </source>
</evidence>
<dbReference type="GO" id="GO:0005829">
    <property type="term" value="C:cytosol"/>
    <property type="evidence" value="ECO:0007669"/>
    <property type="project" value="TreeGrafter"/>
</dbReference>
<evidence type="ECO:0000259" key="5">
    <source>
        <dbReference type="PROSITE" id="PS50075"/>
    </source>
</evidence>
<reference evidence="6 7" key="1">
    <citation type="submission" date="2017-06" db="EMBL/GenBank/DDBJ databases">
        <authorList>
            <person name="Kim H.J."/>
            <person name="Triplett B.A."/>
        </authorList>
    </citation>
    <scope>NUCLEOTIDE SEQUENCE [LARGE SCALE GENOMIC DNA]</scope>
    <source>
        <strain evidence="6 7">DSM 25597</strain>
    </source>
</reference>
<dbReference type="Gene3D" id="2.30.38.10">
    <property type="entry name" value="Luciferase, Domain 3"/>
    <property type="match status" value="1"/>
</dbReference>
<proteinExistence type="inferred from homology"/>
<dbReference type="NCBIfam" id="TIGR01733">
    <property type="entry name" value="AA-adenyl-dom"/>
    <property type="match status" value="1"/>
</dbReference>
<comment type="cofactor">
    <cofactor evidence="1">
        <name>pantetheine 4'-phosphate</name>
        <dbReference type="ChEBI" id="CHEBI:47942"/>
    </cofactor>
</comment>
<dbReference type="RefSeq" id="WP_143337254.1">
    <property type="nucleotide sequence ID" value="NZ_FZNY01000021.1"/>
</dbReference>
<dbReference type="InterPro" id="IPR006162">
    <property type="entry name" value="Ppantetheine_attach_site"/>
</dbReference>
<gene>
    <name evidence="6" type="ORF">SAMN06265376_1211</name>
</gene>
<dbReference type="InterPro" id="IPR020459">
    <property type="entry name" value="AMP-binding"/>
</dbReference>
<dbReference type="InterPro" id="IPR010071">
    <property type="entry name" value="AA_adenyl_dom"/>
</dbReference>
<dbReference type="PANTHER" id="PTHR45527">
    <property type="entry name" value="NONRIBOSOMAL PEPTIDE SYNTHETASE"/>
    <property type="match status" value="1"/>
</dbReference>
<dbReference type="Gene3D" id="3.30.559.30">
    <property type="entry name" value="Nonribosomal peptide synthetase, condensation domain"/>
    <property type="match status" value="1"/>
</dbReference>
<dbReference type="SUPFAM" id="SSF56801">
    <property type="entry name" value="Acetyl-CoA synthetase-like"/>
    <property type="match status" value="1"/>
</dbReference>
<dbReference type="PROSITE" id="PS00012">
    <property type="entry name" value="PHOSPHOPANTETHEINE"/>
    <property type="match status" value="1"/>
</dbReference>
<dbReference type="InterPro" id="IPR009081">
    <property type="entry name" value="PP-bd_ACP"/>
</dbReference>
<dbReference type="AlphaFoldDB" id="A0A239EE84"/>
<dbReference type="InterPro" id="IPR000873">
    <property type="entry name" value="AMP-dep_synth/lig_dom"/>
</dbReference>
<dbReference type="PRINTS" id="PR00154">
    <property type="entry name" value="AMPBINDING"/>
</dbReference>
<evidence type="ECO:0000313" key="6">
    <source>
        <dbReference type="EMBL" id="SNS42927.1"/>
    </source>
</evidence>
<feature type="non-terminal residue" evidence="6">
    <location>
        <position position="704"/>
    </location>
</feature>
<dbReference type="Pfam" id="PF00668">
    <property type="entry name" value="Condensation"/>
    <property type="match status" value="1"/>
</dbReference>
<dbReference type="Gene3D" id="3.40.50.980">
    <property type="match status" value="2"/>
</dbReference>
<evidence type="ECO:0000313" key="7">
    <source>
        <dbReference type="Proteomes" id="UP000198379"/>
    </source>
</evidence>
<keyword evidence="4" id="KW-0597">Phosphoprotein</keyword>
<sequence length="704" mass="78552">KHSISKFDMSFVFTEIEGQLAVHIDYNTDIYDPVFVEKIGIHLENFLNSCLQNADQSITDINFLTKEDTAQLLTEFNTTKKSYDINRTVIDVFVNQVNKTPDAIALVHEGKQFTYAALDTLSNQMAHYLLSNFELSKEDIVGIKLDRGEWLVISLLSVLKAGCAYVPIDPSYPKQRIEYIQVDSNCTITIDTSFIDAFNAVEHTLTSLPEIHISPSSLAYVIYTSGSTGKPKGVMIEHKSALNLSFWHIEAYHVTSSSRGTLYAGIGFDASVWEIYPYLLAGASLYPISDSEVRYDVQLLTEFLEQNEITHAYLPTKICEELVGQNISIERIKILTGGEALSLPKGALDIHIYNNYGPSENSVVTTNFDLKDRSGDSIPIGKPVSNTEIYIVSNTMQLQPVGVVGEICISGVGLSRGYLNRKELTEEKFVFNRFRESGLLYKTGDLGRWLPDGNIEFIGRKDSQVKIRGYRIELGEIENTLTSLAAINQAVIVVATVKETQALVAYYTSSKEINKQELRTELSNMLPDYMVPTYYVALDTIPLNANGKVDKKALPAIVAEDVIKNEYVAPSTDLERQLVAIWEEVLSIDPIGITDNFFELGGHSLKINLIVNKIKNELELSVAIKDIFLNPTIAGITEVVEEITSDSIPVSAEKECYVLTSSQRRLWTLSQFDKGSVAYTIFNAFEFKGALDIDSLSRAYIQLV</sequence>
<dbReference type="EMBL" id="FZNY01000021">
    <property type="protein sequence ID" value="SNS42927.1"/>
    <property type="molecule type" value="Genomic_DNA"/>
</dbReference>